<name>A0A934SKM9_9MICO</name>
<keyword evidence="4" id="KW-0804">Transcription</keyword>
<dbReference type="PANTHER" id="PTHR30346:SF0">
    <property type="entry name" value="HCA OPERON TRANSCRIPTIONAL ACTIVATOR HCAR"/>
    <property type="match status" value="1"/>
</dbReference>
<feature type="domain" description="LysR substrate-binding" evidence="6">
    <location>
        <begin position="111"/>
        <end position="173"/>
    </location>
</feature>
<dbReference type="GO" id="GO:0032993">
    <property type="term" value="C:protein-DNA complex"/>
    <property type="evidence" value="ECO:0007669"/>
    <property type="project" value="TreeGrafter"/>
</dbReference>
<dbReference type="Gene3D" id="3.40.190.290">
    <property type="match status" value="1"/>
</dbReference>
<dbReference type="EMBL" id="JAEPES010000004">
    <property type="protein sequence ID" value="MBK4348442.1"/>
    <property type="molecule type" value="Genomic_DNA"/>
</dbReference>
<organism evidence="7 8">
    <name type="scientific">Lacisediminihabitans changchengi</name>
    <dbReference type="NCBI Taxonomy" id="2787634"/>
    <lineage>
        <taxon>Bacteria</taxon>
        <taxon>Bacillati</taxon>
        <taxon>Actinomycetota</taxon>
        <taxon>Actinomycetes</taxon>
        <taxon>Micrococcales</taxon>
        <taxon>Microbacteriaceae</taxon>
        <taxon>Lacisediminihabitans</taxon>
    </lineage>
</organism>
<evidence type="ECO:0000313" key="7">
    <source>
        <dbReference type="EMBL" id="MBK4348442.1"/>
    </source>
</evidence>
<dbReference type="GO" id="GO:0003700">
    <property type="term" value="F:DNA-binding transcription factor activity"/>
    <property type="evidence" value="ECO:0007669"/>
    <property type="project" value="TreeGrafter"/>
</dbReference>
<dbReference type="CDD" id="cd08414">
    <property type="entry name" value="PBP2_LTTR_aromatics_like"/>
    <property type="match status" value="1"/>
</dbReference>
<dbReference type="Pfam" id="PF03466">
    <property type="entry name" value="LysR_substrate"/>
    <property type="match status" value="2"/>
</dbReference>
<sequence length="215" mass="23382">MDVERFTIAFVTGVTLTRWTSAWQERHASVPLGFLPTFEDDQLAALLTREADIAFVRLPVESEGLSVIPLYVEQPMVVAQKGHAIEATDAVTLADLDGELRVDENLSPADAVELVAAAGGIVLLPQSVARLAARKDVVARPVTDAAETRIALVWRADDTTPEIEEFVGIVRGRTANSSRSVQPEPVAPKKAPPKPAVKKAKPITGRTRPRKPRRR</sequence>
<protein>
    <submittedName>
        <fullName evidence="7">LysR family substrate-binding domain-containing protein</fullName>
    </submittedName>
</protein>
<keyword evidence="2" id="KW-0805">Transcription regulation</keyword>
<feature type="region of interest" description="Disordered" evidence="5">
    <location>
        <begin position="174"/>
        <end position="215"/>
    </location>
</feature>
<dbReference type="AlphaFoldDB" id="A0A934SKM9"/>
<dbReference type="RefSeq" id="WP_200556648.1">
    <property type="nucleotide sequence ID" value="NZ_JAEPES010000004.1"/>
</dbReference>
<evidence type="ECO:0000256" key="1">
    <source>
        <dbReference type="ARBA" id="ARBA00009437"/>
    </source>
</evidence>
<evidence type="ECO:0000313" key="8">
    <source>
        <dbReference type="Proteomes" id="UP000636458"/>
    </source>
</evidence>
<feature type="compositionally biased region" description="Basic residues" evidence="5">
    <location>
        <begin position="196"/>
        <end position="215"/>
    </location>
</feature>
<comment type="caution">
    <text evidence="7">The sequence shown here is derived from an EMBL/GenBank/DDBJ whole genome shotgun (WGS) entry which is preliminary data.</text>
</comment>
<accession>A0A934SKM9</accession>
<proteinExistence type="inferred from homology"/>
<evidence type="ECO:0000256" key="3">
    <source>
        <dbReference type="ARBA" id="ARBA00023125"/>
    </source>
</evidence>
<evidence type="ECO:0000259" key="6">
    <source>
        <dbReference type="Pfam" id="PF03466"/>
    </source>
</evidence>
<dbReference type="Proteomes" id="UP000636458">
    <property type="component" value="Unassembled WGS sequence"/>
</dbReference>
<keyword evidence="8" id="KW-1185">Reference proteome</keyword>
<dbReference type="SUPFAM" id="SSF53850">
    <property type="entry name" value="Periplasmic binding protein-like II"/>
    <property type="match status" value="1"/>
</dbReference>
<dbReference type="PANTHER" id="PTHR30346">
    <property type="entry name" value="TRANSCRIPTIONAL DUAL REGULATOR HCAR-RELATED"/>
    <property type="match status" value="1"/>
</dbReference>
<reference evidence="7" key="1">
    <citation type="submission" date="2021-01" db="EMBL/GenBank/DDBJ databases">
        <title>Lacisediminihabitans sp. nov. strain G11-30, isolated from Antarctic Soil.</title>
        <authorList>
            <person name="Li J."/>
        </authorList>
    </citation>
    <scope>NUCLEOTIDE SEQUENCE</scope>
    <source>
        <strain evidence="7">G11-30</strain>
    </source>
</reference>
<gene>
    <name evidence="7" type="ORF">IV501_12415</name>
</gene>
<evidence type="ECO:0000256" key="4">
    <source>
        <dbReference type="ARBA" id="ARBA00023163"/>
    </source>
</evidence>
<dbReference type="Gene3D" id="3.40.190.10">
    <property type="entry name" value="Periplasmic binding protein-like II"/>
    <property type="match status" value="2"/>
</dbReference>
<dbReference type="GO" id="GO:0003677">
    <property type="term" value="F:DNA binding"/>
    <property type="evidence" value="ECO:0007669"/>
    <property type="project" value="UniProtKB-KW"/>
</dbReference>
<evidence type="ECO:0000256" key="5">
    <source>
        <dbReference type="SAM" id="MobiDB-lite"/>
    </source>
</evidence>
<comment type="similarity">
    <text evidence="1">Belongs to the LysR transcriptional regulatory family.</text>
</comment>
<evidence type="ECO:0000256" key="2">
    <source>
        <dbReference type="ARBA" id="ARBA00023015"/>
    </source>
</evidence>
<dbReference type="InterPro" id="IPR005119">
    <property type="entry name" value="LysR_subst-bd"/>
</dbReference>
<feature type="domain" description="LysR substrate-binding" evidence="6">
    <location>
        <begin position="10"/>
        <end position="99"/>
    </location>
</feature>
<keyword evidence="3" id="KW-0238">DNA-binding</keyword>